<protein>
    <submittedName>
        <fullName evidence="1">DUF6352 family protein</fullName>
    </submittedName>
</protein>
<keyword evidence="2" id="KW-1185">Reference proteome</keyword>
<dbReference type="Proteomes" id="UP001148932">
    <property type="component" value="Unassembled WGS sequence"/>
</dbReference>
<accession>A0ABT5RX64</accession>
<dbReference type="InterPro" id="IPR045932">
    <property type="entry name" value="DUF6352"/>
</dbReference>
<evidence type="ECO:0000313" key="1">
    <source>
        <dbReference type="EMBL" id="MDD2178289.1"/>
    </source>
</evidence>
<dbReference type="EMBL" id="JAPCKI010000006">
    <property type="protein sequence ID" value="MDD2178289.1"/>
    <property type="molecule type" value="Genomic_DNA"/>
</dbReference>
<name>A0ABT5RX64_9BURK</name>
<gene>
    <name evidence="1" type="ORF">OIN59_12685</name>
</gene>
<reference evidence="1" key="1">
    <citation type="submission" date="2022-10" db="EMBL/GenBank/DDBJ databases">
        <title>Description of microaerobic benzene degrading bacteria.</title>
        <authorList>
            <person name="Bedics A."/>
            <person name="Tancsics A."/>
            <person name="Banerjee S."/>
        </authorList>
    </citation>
    <scope>NUCLEOTIDE SEQUENCE</scope>
    <source>
        <strain evidence="1">D2M1</strain>
    </source>
</reference>
<sequence>MSTFVPDFWPHSGLTHLARNERGWLSATDAYVRHLLRRPELALVPESCAAEVALHEMLKASPARRVAPEELAQLQDDDARENYTVFLRFRDGLLAAGTLEAYYLQLMRSGAVNVPAVFIDTVVQALLRNLLDDCNDAFEARAAEMLFRPQRITLQEGQMLAGDQATLDMLNETAGLGEVGRLLRQSGALQPTAQVQVLTADNAVDYWQASERHHFLLDLTHELTQDLSHGLTFKMTRARSGLKALARVLERWVAHLLGVQVSIEPVHQVTDSAWRWHVGLDVESTAILKDLYQDRPVDGERMARLVSLFTLTFANPAEMRADVGGKPVYLGLATNAEGVVRIKPQNLLLNLPLASVS</sequence>
<dbReference type="RefSeq" id="WP_274110791.1">
    <property type="nucleotide sequence ID" value="NZ_JAPCKI010000006.1"/>
</dbReference>
<comment type="caution">
    <text evidence="1">The sequence shown here is derived from an EMBL/GenBank/DDBJ whole genome shotgun (WGS) entry which is preliminary data.</text>
</comment>
<evidence type="ECO:0000313" key="2">
    <source>
        <dbReference type="Proteomes" id="UP001148932"/>
    </source>
</evidence>
<proteinExistence type="predicted"/>
<organism evidence="1 2">
    <name type="scientific">Acidovorax benzenivorans</name>
    <dbReference type="NCBI Taxonomy" id="2987520"/>
    <lineage>
        <taxon>Bacteria</taxon>
        <taxon>Pseudomonadati</taxon>
        <taxon>Pseudomonadota</taxon>
        <taxon>Betaproteobacteria</taxon>
        <taxon>Burkholderiales</taxon>
        <taxon>Comamonadaceae</taxon>
        <taxon>Acidovorax</taxon>
    </lineage>
</organism>
<dbReference type="Pfam" id="PF19879">
    <property type="entry name" value="DUF6352"/>
    <property type="match status" value="1"/>
</dbReference>